<protein>
    <recommendedName>
        <fullName evidence="5">Flagellar assembly factor FliW</fullName>
    </recommendedName>
</protein>
<reference evidence="6 7" key="1">
    <citation type="submission" date="2018-03" db="EMBL/GenBank/DDBJ databases">
        <title>Genome sequence of Clostridium luticellarii DSM 29923.</title>
        <authorList>
            <person name="Poehlein A."/>
            <person name="Daniel R."/>
        </authorList>
    </citation>
    <scope>NUCLEOTIDE SEQUENCE [LARGE SCALE GENOMIC DNA]</scope>
    <source>
        <strain evidence="6 7">DSM 29923</strain>
    </source>
</reference>
<keyword evidence="6" id="KW-0969">Cilium</keyword>
<evidence type="ECO:0000256" key="1">
    <source>
        <dbReference type="ARBA" id="ARBA00022490"/>
    </source>
</evidence>
<dbReference type="OrthoDB" id="9801235at2"/>
<evidence type="ECO:0000256" key="5">
    <source>
        <dbReference type="HAMAP-Rule" id="MF_01185"/>
    </source>
</evidence>
<dbReference type="GO" id="GO:0006417">
    <property type="term" value="P:regulation of translation"/>
    <property type="evidence" value="ECO:0007669"/>
    <property type="project" value="UniProtKB-KW"/>
</dbReference>
<comment type="similarity">
    <text evidence="5">Belongs to the FliW family.</text>
</comment>
<keyword evidence="4 5" id="KW-0143">Chaperone</keyword>
<dbReference type="NCBIfam" id="NF009793">
    <property type="entry name" value="PRK13285.1-1"/>
    <property type="match status" value="1"/>
</dbReference>
<dbReference type="SUPFAM" id="SSF141457">
    <property type="entry name" value="BH3618-like"/>
    <property type="match status" value="1"/>
</dbReference>
<dbReference type="PANTHER" id="PTHR39190">
    <property type="entry name" value="FLAGELLAR ASSEMBLY FACTOR FLIW"/>
    <property type="match status" value="1"/>
</dbReference>
<dbReference type="Gene3D" id="2.30.290.10">
    <property type="entry name" value="BH3618-like"/>
    <property type="match status" value="1"/>
</dbReference>
<keyword evidence="7" id="KW-1185">Reference proteome</keyword>
<dbReference type="PANTHER" id="PTHR39190:SF1">
    <property type="entry name" value="FLAGELLAR ASSEMBLY FACTOR FLIW"/>
    <property type="match status" value="1"/>
</dbReference>
<comment type="function">
    <text evidence="5">Acts as an anti-CsrA protein, binds CsrA and prevents it from repressing translation of its target genes, one of which is flagellin. Binds to flagellin and participates in the assembly of the flagellum.</text>
</comment>
<dbReference type="EMBL" id="PVXP01000021">
    <property type="protein sequence ID" value="PRR85240.1"/>
    <property type="molecule type" value="Genomic_DNA"/>
</dbReference>
<sequence length="143" mass="16376">MELKTKYHGVRHYDEKDIITFKKGIPGLENLKKYIIFPAEENEMFYILQSIEDLAIGLILVSPFNVLRDYEFKLDENKGKDLGISSHEDILIMNTVTLSSKIESITANLKAPLVININKKIGEQIILDNSDYPIKYPLFEEGA</sequence>
<evidence type="ECO:0000313" key="7">
    <source>
        <dbReference type="Proteomes" id="UP000237798"/>
    </source>
</evidence>
<dbReference type="InterPro" id="IPR024046">
    <property type="entry name" value="Flagellar_assmbl_FliW_dom_sf"/>
</dbReference>
<proteinExistence type="inferred from homology"/>
<comment type="subunit">
    <text evidence="5">Interacts with translational regulator CsrA and flagellin(s).</text>
</comment>
<dbReference type="RefSeq" id="WP_106009397.1">
    <property type="nucleotide sequence ID" value="NZ_PVXP01000021.1"/>
</dbReference>
<evidence type="ECO:0000313" key="6">
    <source>
        <dbReference type="EMBL" id="PRR85240.1"/>
    </source>
</evidence>
<keyword evidence="3 5" id="KW-0810">Translation regulation</keyword>
<dbReference type="AlphaFoldDB" id="A0A2T0BMX9"/>
<dbReference type="Pfam" id="PF02623">
    <property type="entry name" value="FliW"/>
    <property type="match status" value="1"/>
</dbReference>
<evidence type="ECO:0000256" key="3">
    <source>
        <dbReference type="ARBA" id="ARBA00022845"/>
    </source>
</evidence>
<accession>A0A2T0BMX9</accession>
<dbReference type="GO" id="GO:0044780">
    <property type="term" value="P:bacterial-type flagellum assembly"/>
    <property type="evidence" value="ECO:0007669"/>
    <property type="project" value="UniProtKB-UniRule"/>
</dbReference>
<comment type="caution">
    <text evidence="6">The sequence shown here is derived from an EMBL/GenBank/DDBJ whole genome shotgun (WGS) entry which is preliminary data.</text>
</comment>
<dbReference type="Proteomes" id="UP000237798">
    <property type="component" value="Unassembled WGS sequence"/>
</dbReference>
<dbReference type="GO" id="GO:0005737">
    <property type="term" value="C:cytoplasm"/>
    <property type="evidence" value="ECO:0007669"/>
    <property type="project" value="UniProtKB-SubCell"/>
</dbReference>
<gene>
    <name evidence="5 6" type="primary">fliW</name>
    <name evidence="6" type="ORF">CLLU_17960</name>
</gene>
<comment type="subcellular location">
    <subcellularLocation>
        <location evidence="5">Cytoplasm</location>
    </subcellularLocation>
</comment>
<name>A0A2T0BMX9_9CLOT</name>
<evidence type="ECO:0000256" key="2">
    <source>
        <dbReference type="ARBA" id="ARBA00022795"/>
    </source>
</evidence>
<keyword evidence="1 5" id="KW-0963">Cytoplasm</keyword>
<dbReference type="InterPro" id="IPR003775">
    <property type="entry name" value="Flagellar_assembly_factor_FliW"/>
</dbReference>
<evidence type="ECO:0000256" key="4">
    <source>
        <dbReference type="ARBA" id="ARBA00023186"/>
    </source>
</evidence>
<keyword evidence="2 5" id="KW-1005">Bacterial flagellum biogenesis</keyword>
<dbReference type="HAMAP" id="MF_01185">
    <property type="entry name" value="FliW"/>
    <property type="match status" value="1"/>
</dbReference>
<keyword evidence="6" id="KW-0282">Flagellum</keyword>
<organism evidence="6 7">
    <name type="scientific">Clostridium luticellarii</name>
    <dbReference type="NCBI Taxonomy" id="1691940"/>
    <lineage>
        <taxon>Bacteria</taxon>
        <taxon>Bacillati</taxon>
        <taxon>Bacillota</taxon>
        <taxon>Clostridia</taxon>
        <taxon>Eubacteriales</taxon>
        <taxon>Clostridiaceae</taxon>
        <taxon>Clostridium</taxon>
    </lineage>
</organism>
<keyword evidence="6" id="KW-0966">Cell projection</keyword>